<dbReference type="HOGENOM" id="CLU_144816_1_1_7"/>
<keyword evidence="3" id="KW-1185">Reference proteome</keyword>
<dbReference type="OrthoDB" id="5347742at2"/>
<proteinExistence type="predicted"/>
<evidence type="ECO:0000313" key="3">
    <source>
        <dbReference type="Proteomes" id="UP000000939"/>
    </source>
</evidence>
<dbReference type="eggNOG" id="COG1687">
    <property type="taxonomic scope" value="Bacteria"/>
</dbReference>
<dbReference type="STRING" id="572480.Arnit_1641"/>
<protein>
    <submittedName>
        <fullName evidence="2">Branched-chain amino acid transport</fullName>
    </submittedName>
</protein>
<dbReference type="Proteomes" id="UP000000939">
    <property type="component" value="Chromosome"/>
</dbReference>
<evidence type="ECO:0000313" key="2">
    <source>
        <dbReference type="EMBL" id="ADG93295.1"/>
    </source>
</evidence>
<dbReference type="Pfam" id="PF05437">
    <property type="entry name" value="AzlD"/>
    <property type="match status" value="1"/>
</dbReference>
<evidence type="ECO:0000256" key="1">
    <source>
        <dbReference type="SAM" id="Phobius"/>
    </source>
</evidence>
<accession>D5UZS6</accession>
<reference evidence="2 3" key="1">
    <citation type="journal article" date="2010" name="Stand. Genomic Sci.">
        <title>Complete genome sequence of Arcobacter nitrofigilis type strain (CI).</title>
        <authorList>
            <person name="Pati A."/>
            <person name="Gronow S."/>
            <person name="Lapidus A."/>
            <person name="Copeland A."/>
            <person name="Glavina Del Rio T."/>
            <person name="Nolan M."/>
            <person name="Lucas S."/>
            <person name="Tice H."/>
            <person name="Cheng J.F."/>
            <person name="Han C."/>
            <person name="Chertkov O."/>
            <person name="Bruce D."/>
            <person name="Tapia R."/>
            <person name="Goodwin L."/>
            <person name="Pitluck S."/>
            <person name="Liolios K."/>
            <person name="Ivanova N."/>
            <person name="Mavromatis K."/>
            <person name="Chen A."/>
            <person name="Palaniappan K."/>
            <person name="Land M."/>
            <person name="Hauser L."/>
            <person name="Chang Y.J."/>
            <person name="Jeffries C.D."/>
            <person name="Detter J.C."/>
            <person name="Rohde M."/>
            <person name="Goker M."/>
            <person name="Bristow J."/>
            <person name="Eisen J.A."/>
            <person name="Markowitz V."/>
            <person name="Hugenholtz P."/>
            <person name="Klenk H.P."/>
            <person name="Kyrpides N.C."/>
        </authorList>
    </citation>
    <scope>NUCLEOTIDE SEQUENCE [LARGE SCALE GENOMIC DNA]</scope>
    <source>
        <strain evidence="3">ATCC 33309 / DSM 7299 / CCUG 15893 / LMG 7604 / NCTC 12251 / CI</strain>
    </source>
</reference>
<gene>
    <name evidence="2" type="ordered locus">Arnit_1641</name>
</gene>
<keyword evidence="1" id="KW-0812">Transmembrane</keyword>
<feature type="transmembrane region" description="Helical" evidence="1">
    <location>
        <begin position="36"/>
        <end position="58"/>
    </location>
</feature>
<organism evidence="2 3">
    <name type="scientific">Arcobacter nitrofigilis (strain ATCC 33309 / DSM 7299 / CCUG 15893 / LMG 7604 / NCTC 12251 / CI)</name>
    <name type="common">Campylobacter nitrofigilis</name>
    <dbReference type="NCBI Taxonomy" id="572480"/>
    <lineage>
        <taxon>Bacteria</taxon>
        <taxon>Pseudomonadati</taxon>
        <taxon>Campylobacterota</taxon>
        <taxon>Epsilonproteobacteria</taxon>
        <taxon>Campylobacterales</taxon>
        <taxon>Arcobacteraceae</taxon>
        <taxon>Arcobacter</taxon>
    </lineage>
</organism>
<feature type="transmembrane region" description="Helical" evidence="1">
    <location>
        <begin position="6"/>
        <end position="29"/>
    </location>
</feature>
<keyword evidence="1" id="KW-0472">Membrane</keyword>
<feature type="transmembrane region" description="Helical" evidence="1">
    <location>
        <begin position="88"/>
        <end position="107"/>
    </location>
</feature>
<dbReference type="PIRSF" id="PIRSF003203">
    <property type="entry name" value="AzlD"/>
    <property type="match status" value="1"/>
</dbReference>
<dbReference type="InterPro" id="IPR008407">
    <property type="entry name" value="Brnchd-chn_aa_trnsp_AzlD"/>
</dbReference>
<dbReference type="RefSeq" id="WP_013135440.1">
    <property type="nucleotide sequence ID" value="NC_014166.1"/>
</dbReference>
<dbReference type="AlphaFoldDB" id="D5UZS6"/>
<dbReference type="EMBL" id="CP001999">
    <property type="protein sequence ID" value="ADG93295.1"/>
    <property type="molecule type" value="Genomic_DNA"/>
</dbReference>
<name>D5UZS6_ARCNC</name>
<sequence>MTHNEIYLAIAVMAIANYITRVFPFLFFVKHEPPAWVVFIEKNFPPIIMTILIFYTLTSIDFKAAPYGLKEFLAIGFTVFLHLKFNNYLVSIILGTLFYMGLVQFLTF</sequence>
<keyword evidence="1" id="KW-1133">Transmembrane helix</keyword>
<dbReference type="KEGG" id="ant:Arnit_1641"/>